<dbReference type="RefSeq" id="WP_173560040.1">
    <property type="nucleotide sequence ID" value="NZ_JAERKX010000005.1"/>
</dbReference>
<organism evidence="1 2">
    <name type="scientific">Acetobacter thailandicus</name>
    <dbReference type="NCBI Taxonomy" id="1502842"/>
    <lineage>
        <taxon>Bacteria</taxon>
        <taxon>Pseudomonadati</taxon>
        <taxon>Pseudomonadota</taxon>
        <taxon>Alphaproteobacteria</taxon>
        <taxon>Acetobacterales</taxon>
        <taxon>Acetobacteraceae</taxon>
        <taxon>Acetobacter</taxon>
    </lineage>
</organism>
<gene>
    <name evidence="1" type="ORF">OQ497_04140</name>
</gene>
<keyword evidence="2" id="KW-1185">Reference proteome</keyword>
<accession>A0ABT3QCX8</accession>
<evidence type="ECO:0000313" key="2">
    <source>
        <dbReference type="Proteomes" id="UP001301152"/>
    </source>
</evidence>
<proteinExistence type="predicted"/>
<comment type="caution">
    <text evidence="1">The sequence shown here is derived from an EMBL/GenBank/DDBJ whole genome shotgun (WGS) entry which is preliminary data.</text>
</comment>
<dbReference type="EMBL" id="JAPIUZ010000001">
    <property type="protein sequence ID" value="MCX2563152.1"/>
    <property type="molecule type" value="Genomic_DNA"/>
</dbReference>
<name>A0ABT3QCX8_9PROT</name>
<reference evidence="1 2" key="1">
    <citation type="submission" date="2022-11" db="EMBL/GenBank/DDBJ databases">
        <title>Genome sequencing of Acetobacter type strain.</title>
        <authorList>
            <person name="Heo J."/>
            <person name="Lee D."/>
            <person name="Han B.-H."/>
            <person name="Hong S.-B."/>
            <person name="Kwon S.-W."/>
        </authorList>
    </citation>
    <scope>NUCLEOTIDE SEQUENCE [LARGE SCALE GENOMIC DNA]</scope>
    <source>
        <strain evidence="1 2">KACC 21253</strain>
    </source>
</reference>
<protein>
    <submittedName>
        <fullName evidence="1">Uncharacterized protein</fullName>
    </submittedName>
</protein>
<evidence type="ECO:0000313" key="1">
    <source>
        <dbReference type="EMBL" id="MCX2563152.1"/>
    </source>
</evidence>
<dbReference type="Proteomes" id="UP001301152">
    <property type="component" value="Unassembled WGS sequence"/>
</dbReference>
<sequence length="70" mass="7255">MTRCLIGVFVAKREAGMCPAPEAAIPAALLIAGIQTKKDKKAENATFVDLANTVTSPFVFCFPASGVAAL</sequence>